<reference evidence="7 8" key="1">
    <citation type="submission" date="2015-03" db="EMBL/GenBank/DDBJ databases">
        <authorList>
            <person name="Hassan Y.I."/>
            <person name="Lepp D."/>
            <person name="Li X.-Z."/>
            <person name="Zhou T."/>
        </authorList>
    </citation>
    <scope>NUCLEOTIDE SEQUENCE [LARGE SCALE GENOMIC DNA]</scope>
    <source>
        <strain evidence="7 8">BD-c194</strain>
    </source>
</reference>
<dbReference type="Gene3D" id="3.40.50.300">
    <property type="entry name" value="P-loop containing nucleotide triphosphate hydrolases"/>
    <property type="match status" value="1"/>
</dbReference>
<accession>A0A0F5FHT4</accession>
<dbReference type="EMBL" id="JZEX01000166">
    <property type="protein sequence ID" value="KKB08416.1"/>
    <property type="molecule type" value="Genomic_DNA"/>
</dbReference>
<dbReference type="GO" id="GO:0005737">
    <property type="term" value="C:cytoplasm"/>
    <property type="evidence" value="ECO:0007669"/>
    <property type="project" value="UniProtKB-SubCell"/>
</dbReference>
<dbReference type="GO" id="GO:0004140">
    <property type="term" value="F:dephospho-CoA kinase activity"/>
    <property type="evidence" value="ECO:0007669"/>
    <property type="project" value="UniProtKB-UniRule"/>
</dbReference>
<dbReference type="RefSeq" id="WP_046110225.1">
    <property type="nucleotide sequence ID" value="NZ_JZEX01000166.1"/>
</dbReference>
<keyword evidence="5 7" id="KW-0418">Kinase</keyword>
<dbReference type="PANTHER" id="PTHR10695:SF46">
    <property type="entry name" value="BIFUNCTIONAL COENZYME A SYNTHASE-RELATED"/>
    <property type="match status" value="1"/>
</dbReference>
<comment type="caution">
    <text evidence="7">The sequence shown here is derived from an EMBL/GenBank/DDBJ whole genome shotgun (WGS) entry which is preliminary data.</text>
</comment>
<evidence type="ECO:0000313" key="8">
    <source>
        <dbReference type="Proteomes" id="UP000033632"/>
    </source>
</evidence>
<evidence type="ECO:0000313" key="7">
    <source>
        <dbReference type="EMBL" id="KKB08416.1"/>
    </source>
</evidence>
<evidence type="ECO:0000256" key="6">
    <source>
        <dbReference type="NCBIfam" id="TIGR00152"/>
    </source>
</evidence>
<dbReference type="InterPro" id="IPR001977">
    <property type="entry name" value="Depp_CoAkinase"/>
</dbReference>
<keyword evidence="5" id="KW-0808">Transferase</keyword>
<dbReference type="PROSITE" id="PS51219">
    <property type="entry name" value="DPCK"/>
    <property type="match status" value="1"/>
</dbReference>
<keyword evidence="5" id="KW-0963">Cytoplasm</keyword>
<dbReference type="NCBIfam" id="TIGR00152">
    <property type="entry name" value="dephospho-CoA kinase"/>
    <property type="match status" value="1"/>
</dbReference>
<dbReference type="InterPro" id="IPR027417">
    <property type="entry name" value="P-loop_NTPase"/>
</dbReference>
<comment type="catalytic activity">
    <reaction evidence="5">
        <text>3'-dephospho-CoA + ATP = ADP + CoA + H(+)</text>
        <dbReference type="Rhea" id="RHEA:18245"/>
        <dbReference type="ChEBI" id="CHEBI:15378"/>
        <dbReference type="ChEBI" id="CHEBI:30616"/>
        <dbReference type="ChEBI" id="CHEBI:57287"/>
        <dbReference type="ChEBI" id="CHEBI:57328"/>
        <dbReference type="ChEBI" id="CHEBI:456216"/>
        <dbReference type="EC" id="2.7.1.24"/>
    </reaction>
</comment>
<dbReference type="UniPathway" id="UPA00241">
    <property type="reaction ID" value="UER00356"/>
</dbReference>
<evidence type="ECO:0000256" key="1">
    <source>
        <dbReference type="ARBA" id="ARBA00009018"/>
    </source>
</evidence>
<dbReference type="EC" id="2.7.1.24" evidence="5 6"/>
<keyword evidence="3 5" id="KW-0067">ATP-binding</keyword>
<keyword evidence="2 5" id="KW-0547">Nucleotide-binding</keyword>
<comment type="subcellular location">
    <subcellularLocation>
        <location evidence="5">Cytoplasm</location>
    </subcellularLocation>
</comment>
<dbReference type="OrthoDB" id="9812943at2"/>
<dbReference type="AlphaFoldDB" id="A0A0F5FHT4"/>
<feature type="binding site" evidence="5">
    <location>
        <begin position="11"/>
        <end position="16"/>
    </location>
    <ligand>
        <name>ATP</name>
        <dbReference type="ChEBI" id="CHEBI:30616"/>
    </ligand>
</feature>
<sequence length="198" mass="21213">MFRLGVTGSIATGKSTVLEALAEFGARVSSADAIVHELYAGPAVEAVEALFPGVAADGAIDRGRLSAALAAQPQRLSELEALIHPMVRDRIARFMDVAEAEGAALAAVEVPLLFESGHDYGFDAVAVTVCDEAEQRRRALARPGMTVERLQSILARQMPQAEKKERADYVIDTTGPVEETRRTVKAMVAKIQAQQANQ</sequence>
<evidence type="ECO:0000256" key="5">
    <source>
        <dbReference type="HAMAP-Rule" id="MF_00376"/>
    </source>
</evidence>
<organism evidence="7 8">
    <name type="scientific">Devosia geojensis</name>
    <dbReference type="NCBI Taxonomy" id="443610"/>
    <lineage>
        <taxon>Bacteria</taxon>
        <taxon>Pseudomonadati</taxon>
        <taxon>Pseudomonadota</taxon>
        <taxon>Alphaproteobacteria</taxon>
        <taxon>Hyphomicrobiales</taxon>
        <taxon>Devosiaceae</taxon>
        <taxon>Devosia</taxon>
    </lineage>
</organism>
<gene>
    <name evidence="5" type="primary">coaE</name>
    <name evidence="7" type="ORF">VE25_18890</name>
</gene>
<dbReference type="Proteomes" id="UP000033632">
    <property type="component" value="Unassembled WGS sequence"/>
</dbReference>
<keyword evidence="8" id="KW-1185">Reference proteome</keyword>
<dbReference type="GO" id="GO:0015937">
    <property type="term" value="P:coenzyme A biosynthetic process"/>
    <property type="evidence" value="ECO:0007669"/>
    <property type="project" value="UniProtKB-UniRule"/>
</dbReference>
<protein>
    <recommendedName>
        <fullName evidence="5 6">Dephospho-CoA kinase</fullName>
        <ecNumber evidence="5 6">2.7.1.24</ecNumber>
    </recommendedName>
    <alternativeName>
        <fullName evidence="5">Dephosphocoenzyme A kinase</fullName>
    </alternativeName>
</protein>
<proteinExistence type="inferred from homology"/>
<dbReference type="SUPFAM" id="SSF52540">
    <property type="entry name" value="P-loop containing nucleoside triphosphate hydrolases"/>
    <property type="match status" value="1"/>
</dbReference>
<dbReference type="Pfam" id="PF01121">
    <property type="entry name" value="CoaE"/>
    <property type="match status" value="1"/>
</dbReference>
<evidence type="ECO:0000256" key="3">
    <source>
        <dbReference type="ARBA" id="ARBA00022840"/>
    </source>
</evidence>
<keyword evidence="4 5" id="KW-0173">Coenzyme A biosynthesis</keyword>
<dbReference type="GO" id="GO:0005524">
    <property type="term" value="F:ATP binding"/>
    <property type="evidence" value="ECO:0007669"/>
    <property type="project" value="UniProtKB-UniRule"/>
</dbReference>
<dbReference type="PANTHER" id="PTHR10695">
    <property type="entry name" value="DEPHOSPHO-COA KINASE-RELATED"/>
    <property type="match status" value="1"/>
</dbReference>
<comment type="pathway">
    <text evidence="5">Cofactor biosynthesis; coenzyme A biosynthesis; CoA from (R)-pantothenate: step 5/5.</text>
</comment>
<evidence type="ECO:0000256" key="4">
    <source>
        <dbReference type="ARBA" id="ARBA00022993"/>
    </source>
</evidence>
<dbReference type="CDD" id="cd02022">
    <property type="entry name" value="DPCK"/>
    <property type="match status" value="1"/>
</dbReference>
<comment type="similarity">
    <text evidence="1 5">Belongs to the CoaE family.</text>
</comment>
<evidence type="ECO:0000256" key="2">
    <source>
        <dbReference type="ARBA" id="ARBA00022741"/>
    </source>
</evidence>
<dbReference type="PATRIC" id="fig|443610.3.peg.2088"/>
<dbReference type="HAMAP" id="MF_00376">
    <property type="entry name" value="Dephospho_CoA_kinase"/>
    <property type="match status" value="1"/>
</dbReference>
<dbReference type="STRING" id="443610.VE25_18890"/>
<name>A0A0F5FHT4_9HYPH</name>
<comment type="function">
    <text evidence="5">Catalyzes the phosphorylation of the 3'-hydroxyl group of dephosphocoenzyme A to form coenzyme A.</text>
</comment>